<dbReference type="SMART" id="SM00225">
    <property type="entry name" value="BTB"/>
    <property type="match status" value="2"/>
</dbReference>
<dbReference type="AlphaFoldDB" id="A0A6A5BHZ7"/>
<dbReference type="OrthoDB" id="684045at2759"/>
<feature type="compositionally biased region" description="Low complexity" evidence="2">
    <location>
        <begin position="26"/>
        <end position="55"/>
    </location>
</feature>
<dbReference type="VEuPathDB" id="AmoebaDB:NF0085380"/>
<gene>
    <name evidence="4" type="ORF">FDP41_007047</name>
</gene>
<dbReference type="EMBL" id="VFQX01000058">
    <property type="protein sequence ID" value="KAF0973660.1"/>
    <property type="molecule type" value="Genomic_DNA"/>
</dbReference>
<dbReference type="Pfam" id="PF00651">
    <property type="entry name" value="BTB"/>
    <property type="match status" value="1"/>
</dbReference>
<reference evidence="4 5" key="1">
    <citation type="journal article" date="2019" name="Sci. Rep.">
        <title>Nanopore sequencing improves the draft genome of the human pathogenic amoeba Naegleria fowleri.</title>
        <authorList>
            <person name="Liechti N."/>
            <person name="Schurch N."/>
            <person name="Bruggmann R."/>
            <person name="Wittwer M."/>
        </authorList>
    </citation>
    <scope>NUCLEOTIDE SEQUENCE [LARGE SCALE GENOMIC DNA]</scope>
    <source>
        <strain evidence="4 5">ATCC 30894</strain>
    </source>
</reference>
<feature type="domain" description="BTB" evidence="3">
    <location>
        <begin position="567"/>
        <end position="645"/>
    </location>
</feature>
<dbReference type="InterPro" id="IPR011333">
    <property type="entry name" value="SKP1/BTB/POZ_sf"/>
</dbReference>
<dbReference type="VEuPathDB" id="AmoebaDB:FDP41_007047"/>
<evidence type="ECO:0000313" key="4">
    <source>
        <dbReference type="EMBL" id="KAF0973660.1"/>
    </source>
</evidence>
<proteinExistence type="predicted"/>
<dbReference type="OMA" id="RENFHIE"/>
<organism evidence="4 5">
    <name type="scientific">Naegleria fowleri</name>
    <name type="common">Brain eating amoeba</name>
    <dbReference type="NCBI Taxonomy" id="5763"/>
    <lineage>
        <taxon>Eukaryota</taxon>
        <taxon>Discoba</taxon>
        <taxon>Heterolobosea</taxon>
        <taxon>Tetramitia</taxon>
        <taxon>Eutetramitia</taxon>
        <taxon>Vahlkampfiidae</taxon>
        <taxon>Naegleria</taxon>
    </lineage>
</organism>
<evidence type="ECO:0000313" key="5">
    <source>
        <dbReference type="Proteomes" id="UP000444721"/>
    </source>
</evidence>
<accession>A0A6A5BHZ7</accession>
<dbReference type="PROSITE" id="PS50097">
    <property type="entry name" value="BTB"/>
    <property type="match status" value="1"/>
</dbReference>
<dbReference type="RefSeq" id="XP_044558373.1">
    <property type="nucleotide sequence ID" value="XM_044710749.1"/>
</dbReference>
<evidence type="ECO:0000256" key="1">
    <source>
        <dbReference type="SAM" id="Coils"/>
    </source>
</evidence>
<keyword evidence="5" id="KW-1185">Reference proteome</keyword>
<evidence type="ECO:0000259" key="3">
    <source>
        <dbReference type="PROSITE" id="PS50097"/>
    </source>
</evidence>
<feature type="region of interest" description="Disordered" evidence="2">
    <location>
        <begin position="1"/>
        <end position="58"/>
    </location>
</feature>
<dbReference type="GeneID" id="68114265"/>
<dbReference type="Proteomes" id="UP000444721">
    <property type="component" value="Unassembled WGS sequence"/>
</dbReference>
<sequence>MGKKNSQSHLPKYLRDQGGGGGGKKNSTITSTSASSSFTTTAGSSSSNGTTTTSSRPSLSAVLTKIPNSYRQRAFDYFMKMQSPVLNSEWKRRCEKLEQLKDEFLRTFFSHEDVALQESIEINYDLIVNLEDCLHRCGNLLFHYEDKNYFFLYSGLDHACKICLHAFRLLPSIESKSSDDKCQIIMDKLFSTLSYIFFKLSKYSRGRLVLNSHSMFHILWSIEQSYLAKARRTARTQSTLFKVDVLFNPDVESLLYHIRETMTVLHHDQVMNEEYFMLLTSANKQWFNDSTVTVEMKLVDNFGSETVDVFIAVLDIPELKEWNQFNFNNYMKSSNMTLQLEDFDIRAHFSIVASRTGTRFLNLDYFVKWESRTNHEQKNQFHEISTPGYYILRQDKNISKLALMKFLEFIYTDTFSKLSQDVDFMEKQAKALEISIDECEEQLVRNMNQLGSCLSNPTSKQTLKMISETFPSQKVSRMGILSGSQFNSLYDSIDVDMYCVELYNMSPYNSPLKYEPISLLSKGNCVEHDLFCNAFQQSERMFSDLNIIPNVACDLIDSCITNEYYKKAVETFVRKGHLSVHKCILAARSEYLRKVFQYECPTVLDESNGTEHIINRENFHIENLSFTSLFIITKYIYGGLGVFTQHAIPVECLVEIFVAADMYLLFPLKKYVEELIVEYVKNVKLPKGLKNPSENENSRIVQEVYELSIIYNSYQLKHECSKLLSEHFPDLMK</sequence>
<dbReference type="InterPro" id="IPR000210">
    <property type="entry name" value="BTB/POZ_dom"/>
</dbReference>
<keyword evidence="1" id="KW-0175">Coiled coil</keyword>
<feature type="coiled-coil region" evidence="1">
    <location>
        <begin position="415"/>
        <end position="449"/>
    </location>
</feature>
<comment type="caution">
    <text evidence="4">The sequence shown here is derived from an EMBL/GenBank/DDBJ whole genome shotgun (WGS) entry which is preliminary data.</text>
</comment>
<name>A0A6A5BHZ7_NAEFO</name>
<dbReference type="VEuPathDB" id="AmoebaDB:NfTy_008400"/>
<evidence type="ECO:0000256" key="2">
    <source>
        <dbReference type="SAM" id="MobiDB-lite"/>
    </source>
</evidence>
<dbReference type="CDD" id="cd18186">
    <property type="entry name" value="BTB_POZ_ZBTB_KLHL-like"/>
    <property type="match status" value="1"/>
</dbReference>
<protein>
    <recommendedName>
        <fullName evidence="3">BTB domain-containing protein</fullName>
    </recommendedName>
</protein>
<dbReference type="Gene3D" id="3.30.710.10">
    <property type="entry name" value="Potassium Channel Kv1.1, Chain A"/>
    <property type="match status" value="1"/>
</dbReference>
<dbReference type="SUPFAM" id="SSF54695">
    <property type="entry name" value="POZ domain"/>
    <property type="match status" value="1"/>
</dbReference>